<evidence type="ECO:0000256" key="4">
    <source>
        <dbReference type="ARBA" id="ARBA00022679"/>
    </source>
</evidence>
<dbReference type="STRING" id="935791.I3EKL4"/>
<comment type="catalytic activity">
    <reaction evidence="6">
        <text>N-acetyl-alpha-D-glucosamine 1-phosphate + UTP + H(+) = UDP-N-acetyl-alpha-D-glucosamine + diphosphate</text>
        <dbReference type="Rhea" id="RHEA:13509"/>
        <dbReference type="ChEBI" id="CHEBI:15378"/>
        <dbReference type="ChEBI" id="CHEBI:33019"/>
        <dbReference type="ChEBI" id="CHEBI:46398"/>
        <dbReference type="ChEBI" id="CHEBI:57705"/>
        <dbReference type="ChEBI" id="CHEBI:57776"/>
        <dbReference type="EC" id="2.7.7.23"/>
    </reaction>
</comment>
<evidence type="ECO:0000313" key="7">
    <source>
        <dbReference type="EMBL" id="EIJ89761.1"/>
    </source>
</evidence>
<dbReference type="Proteomes" id="UP000002872">
    <property type="component" value="Unassembled WGS sequence"/>
</dbReference>
<evidence type="ECO:0000256" key="1">
    <source>
        <dbReference type="ARBA" id="ARBA00005208"/>
    </source>
</evidence>
<dbReference type="EMBL" id="GL870876">
    <property type="protein sequence ID" value="EIJ89761.1"/>
    <property type="molecule type" value="Genomic_DNA"/>
</dbReference>
<reference evidence="7" key="1">
    <citation type="submission" date="2011-01" db="EMBL/GenBank/DDBJ databases">
        <title>The Genome Sequence of Nematocida parisii strain ERTm3.</title>
        <authorList>
            <consortium name="The Broad Institute Genome Sequencing Platform"/>
            <consortium name="The Broad Institute Genome Sequencing Center for Infectious Disease"/>
            <person name="Cuomo C."/>
            <person name="Troemel E."/>
            <person name="Young S.K."/>
            <person name="Zeng Q."/>
            <person name="Gargeya S."/>
            <person name="Fitzgerald M."/>
            <person name="Haas B."/>
            <person name="Abouelleil A."/>
            <person name="Alvarado L."/>
            <person name="Arachchi H.M."/>
            <person name="Berlin A."/>
            <person name="Chapman S.B."/>
            <person name="Gearin G."/>
            <person name="Goldberg J."/>
            <person name="Griggs A."/>
            <person name="Gujja S."/>
            <person name="Hansen M."/>
            <person name="Heiman D."/>
            <person name="Howarth C."/>
            <person name="Larimer J."/>
            <person name="Lui A."/>
            <person name="MacDonald P.J.P."/>
            <person name="McCowen C."/>
            <person name="Montmayeur A."/>
            <person name="Murphy C."/>
            <person name="Neiman D."/>
            <person name="Pearson M."/>
            <person name="Priest M."/>
            <person name="Roberts A."/>
            <person name="Saif S."/>
            <person name="Shea T."/>
            <person name="Sisk P."/>
            <person name="Stolte C."/>
            <person name="Sykes S."/>
            <person name="Wortman J."/>
            <person name="Nusbaum C."/>
            <person name="Birren B."/>
        </authorList>
    </citation>
    <scope>NUCLEOTIDE SEQUENCE</scope>
    <source>
        <strain evidence="7">ERTm3</strain>
    </source>
</reference>
<dbReference type="Gene3D" id="3.90.550.10">
    <property type="entry name" value="Spore Coat Polysaccharide Biosynthesis Protein SpsA, Chain A"/>
    <property type="match status" value="1"/>
</dbReference>
<name>I3EKL4_NEMP3</name>
<dbReference type="PANTHER" id="PTHR11952">
    <property type="entry name" value="UDP- GLUCOSE PYROPHOSPHORYLASE"/>
    <property type="match status" value="1"/>
</dbReference>
<keyword evidence="8" id="KW-1185">Reference proteome</keyword>
<dbReference type="SUPFAM" id="SSF53448">
    <property type="entry name" value="Nucleotide-diphospho-sugar transferases"/>
    <property type="match status" value="1"/>
</dbReference>
<dbReference type="InterPro" id="IPR039741">
    <property type="entry name" value="UDP-sugar_pyrophosphorylase"/>
</dbReference>
<dbReference type="InParanoid" id="I3EKL4"/>
<evidence type="ECO:0000256" key="3">
    <source>
        <dbReference type="ARBA" id="ARBA00012457"/>
    </source>
</evidence>
<dbReference type="HOGENOM" id="CLU_844930_0_0_1"/>
<dbReference type="OMA" id="SHGVIEY"/>
<evidence type="ECO:0000313" key="8">
    <source>
        <dbReference type="Proteomes" id="UP000002872"/>
    </source>
</evidence>
<organism evidence="7 8">
    <name type="scientific">Nematocida parisii (strain ERTm3)</name>
    <name type="common">Nematode killer fungus</name>
    <dbReference type="NCBI Taxonomy" id="935791"/>
    <lineage>
        <taxon>Eukaryota</taxon>
        <taxon>Fungi</taxon>
        <taxon>Fungi incertae sedis</taxon>
        <taxon>Microsporidia</taxon>
        <taxon>Nematocida</taxon>
    </lineage>
</organism>
<dbReference type="EC" id="2.7.7.23" evidence="3"/>
<keyword evidence="4" id="KW-0808">Transferase</keyword>
<dbReference type="PANTHER" id="PTHR11952:SF2">
    <property type="entry name" value="LD24639P"/>
    <property type="match status" value="1"/>
</dbReference>
<comment type="similarity">
    <text evidence="2">Belongs to the UDPGP type 1 family.</text>
</comment>
<dbReference type="InterPro" id="IPR002618">
    <property type="entry name" value="UDPGP_fam"/>
</dbReference>
<dbReference type="AlphaFoldDB" id="I3EKL4"/>
<proteinExistence type="inferred from homology"/>
<dbReference type="GO" id="GO:0003977">
    <property type="term" value="F:UDP-N-acetylglucosamine diphosphorylase activity"/>
    <property type="evidence" value="ECO:0007669"/>
    <property type="project" value="UniProtKB-EC"/>
</dbReference>
<keyword evidence="5" id="KW-0548">Nucleotidyltransferase</keyword>
<gene>
    <name evidence="7" type="ORF">NEQG_00531</name>
</gene>
<dbReference type="Pfam" id="PF01704">
    <property type="entry name" value="UDPGP"/>
    <property type="match status" value="1"/>
</dbReference>
<evidence type="ECO:0000256" key="2">
    <source>
        <dbReference type="ARBA" id="ARBA00010401"/>
    </source>
</evidence>
<dbReference type="InterPro" id="IPR029044">
    <property type="entry name" value="Nucleotide-diphossugar_trans"/>
</dbReference>
<accession>I3EKL4</accession>
<evidence type="ECO:0000256" key="6">
    <source>
        <dbReference type="ARBA" id="ARBA00048493"/>
    </source>
</evidence>
<dbReference type="FunCoup" id="I3EKL4">
    <property type="interactions" value="49"/>
</dbReference>
<dbReference type="VEuPathDB" id="MicrosporidiaDB:NEQG_00531"/>
<sequence>MHLLLTTDPERAKLEEIGKNIIQEQKIAVLTLAGGSGSRLGYENPKGTFILPTKVAPHLSLFQRQAEKIFSIGATWIIMVSCETIQKTVENLQKVVLPKYGRSVFLVIQENIDALDKDTKEPLHGVDGSVIKVPNGNGSVFKTLKTKNYIELTERSATTHSESILNVMPAIEYFNIISIDNVLVRIADPAMLGYAQKYLFEVVSAGIPEVPNKKMGVFELNNEKIEVIEYTYEKQDSTPLINADGSRLVNIANHLISKEFIQRMDPTEIPYHEAIKKIPHAKDPAPLSPNAIKRELFIFDGFKLATSHGVIEYGDKSYEGLKNKEGEADSIQTCADALDQAE</sequence>
<comment type="pathway">
    <text evidence="1">Nucleotide-sugar biosynthesis; UDP-N-acetyl-alpha-D-glucosamine biosynthesis; UDP-N-acetyl-alpha-D-glucosamine from N-acetyl-alpha-D-glucosamine 1-phosphate: step 1/1.</text>
</comment>
<dbReference type="OrthoDB" id="532420at2759"/>
<evidence type="ECO:0000256" key="5">
    <source>
        <dbReference type="ARBA" id="ARBA00022695"/>
    </source>
</evidence>
<protein>
    <recommendedName>
        <fullName evidence="3">UDP-N-acetylglucosamine diphosphorylase</fullName>
        <ecNumber evidence="3">2.7.7.23</ecNumber>
    </recommendedName>
</protein>